<reference evidence="2 3" key="1">
    <citation type="submission" date="2013-09" db="EMBL/GenBank/DDBJ databases">
        <title>Corchorus capsularis genome sequencing.</title>
        <authorList>
            <person name="Alam M."/>
            <person name="Haque M.S."/>
            <person name="Islam M.S."/>
            <person name="Emdad E.M."/>
            <person name="Islam M.M."/>
            <person name="Ahmed B."/>
            <person name="Halim A."/>
            <person name="Hossen Q.M.M."/>
            <person name="Hossain M.Z."/>
            <person name="Ahmed R."/>
            <person name="Khan M.M."/>
            <person name="Islam R."/>
            <person name="Rashid M.M."/>
            <person name="Khan S.A."/>
            <person name="Rahman M.S."/>
            <person name="Alam M."/>
        </authorList>
    </citation>
    <scope>NUCLEOTIDE SEQUENCE [LARGE SCALE GENOMIC DNA]</scope>
    <source>
        <strain evidence="3">cv. CVL-1</strain>
        <tissue evidence="2">Whole seedling</tissue>
    </source>
</reference>
<feature type="region of interest" description="Disordered" evidence="1">
    <location>
        <begin position="1"/>
        <end position="31"/>
    </location>
</feature>
<accession>A0A1R3KGN8</accession>
<name>A0A1R3KGN8_COCAP</name>
<comment type="caution">
    <text evidence="2">The sequence shown here is derived from an EMBL/GenBank/DDBJ whole genome shotgun (WGS) entry which is preliminary data.</text>
</comment>
<gene>
    <name evidence="2" type="ORF">CCACVL1_01657</name>
</gene>
<protein>
    <submittedName>
        <fullName evidence="2">Uncharacterized protein</fullName>
    </submittedName>
</protein>
<evidence type="ECO:0000313" key="3">
    <source>
        <dbReference type="Proteomes" id="UP000188268"/>
    </source>
</evidence>
<organism evidence="2 3">
    <name type="scientific">Corchorus capsularis</name>
    <name type="common">Jute</name>
    <dbReference type="NCBI Taxonomy" id="210143"/>
    <lineage>
        <taxon>Eukaryota</taxon>
        <taxon>Viridiplantae</taxon>
        <taxon>Streptophyta</taxon>
        <taxon>Embryophyta</taxon>
        <taxon>Tracheophyta</taxon>
        <taxon>Spermatophyta</taxon>
        <taxon>Magnoliopsida</taxon>
        <taxon>eudicotyledons</taxon>
        <taxon>Gunneridae</taxon>
        <taxon>Pentapetalae</taxon>
        <taxon>rosids</taxon>
        <taxon>malvids</taxon>
        <taxon>Malvales</taxon>
        <taxon>Malvaceae</taxon>
        <taxon>Grewioideae</taxon>
        <taxon>Apeibeae</taxon>
        <taxon>Corchorus</taxon>
    </lineage>
</organism>
<evidence type="ECO:0000256" key="1">
    <source>
        <dbReference type="SAM" id="MobiDB-lite"/>
    </source>
</evidence>
<proteinExistence type="predicted"/>
<feature type="compositionally biased region" description="Polar residues" evidence="1">
    <location>
        <begin position="11"/>
        <end position="25"/>
    </location>
</feature>
<dbReference type="Gramene" id="OMP06245">
    <property type="protein sequence ID" value="OMP06245"/>
    <property type="gene ID" value="CCACVL1_01657"/>
</dbReference>
<keyword evidence="3" id="KW-1185">Reference proteome</keyword>
<dbReference type="Proteomes" id="UP000188268">
    <property type="component" value="Unassembled WGS sequence"/>
</dbReference>
<sequence>MAAVIAGNGGSQPSKCESNSPTLNETKLVVN</sequence>
<evidence type="ECO:0000313" key="2">
    <source>
        <dbReference type="EMBL" id="OMP06245.1"/>
    </source>
</evidence>
<dbReference type="AlphaFoldDB" id="A0A1R3KGN8"/>
<dbReference type="EMBL" id="AWWV01004992">
    <property type="protein sequence ID" value="OMP06245.1"/>
    <property type="molecule type" value="Genomic_DNA"/>
</dbReference>